<gene>
    <name evidence="5" type="ORF">P2L57_00980</name>
</gene>
<proteinExistence type="predicted"/>
<evidence type="ECO:0000313" key="5">
    <source>
        <dbReference type="EMBL" id="MDF2254346.1"/>
    </source>
</evidence>
<keyword evidence="1" id="KW-0235">DNA replication</keyword>
<feature type="compositionally biased region" description="Low complexity" evidence="3">
    <location>
        <begin position="372"/>
        <end position="388"/>
    </location>
</feature>
<evidence type="ECO:0000259" key="4">
    <source>
        <dbReference type="Pfam" id="PF00772"/>
    </source>
</evidence>
<feature type="domain" description="DNA helicase DnaB-like N-terminal" evidence="4">
    <location>
        <begin position="184"/>
        <end position="253"/>
    </location>
</feature>
<comment type="caution">
    <text evidence="5">The sequence shown here is derived from an EMBL/GenBank/DDBJ whole genome shotgun (WGS) entry which is preliminary data.</text>
</comment>
<organism evidence="5 6">
    <name type="scientific">Streptantibioticus ferralitis</name>
    <dbReference type="NCBI Taxonomy" id="236510"/>
    <lineage>
        <taxon>Bacteria</taxon>
        <taxon>Bacillati</taxon>
        <taxon>Actinomycetota</taxon>
        <taxon>Actinomycetes</taxon>
        <taxon>Kitasatosporales</taxon>
        <taxon>Streptomycetaceae</taxon>
        <taxon>Streptantibioticus</taxon>
    </lineage>
</organism>
<reference evidence="5 6" key="1">
    <citation type="submission" date="2023-03" db="EMBL/GenBank/DDBJ databases">
        <title>Draft genome sequence of type strain Streptomyces ferralitis JCM 14344.</title>
        <authorList>
            <person name="Klaysubun C."/>
            <person name="Duangmal K."/>
        </authorList>
    </citation>
    <scope>NUCLEOTIDE SEQUENCE [LARGE SCALE GENOMIC DNA]</scope>
    <source>
        <strain evidence="5 6">JCM 14344</strain>
    </source>
</reference>
<dbReference type="Gene3D" id="1.10.860.10">
    <property type="entry name" value="DNAb Helicase, Chain A"/>
    <property type="match status" value="2"/>
</dbReference>
<dbReference type="EMBL" id="JARHTQ010000001">
    <property type="protein sequence ID" value="MDF2254346.1"/>
    <property type="molecule type" value="Genomic_DNA"/>
</dbReference>
<dbReference type="InterPro" id="IPR007693">
    <property type="entry name" value="DNA_helicase_DnaB-like_N"/>
</dbReference>
<dbReference type="InterPro" id="IPR036185">
    <property type="entry name" value="DNA_heli_DnaB-like_N_sf"/>
</dbReference>
<dbReference type="InterPro" id="IPR016136">
    <property type="entry name" value="DNA_helicase_N/primase_C"/>
</dbReference>
<feature type="domain" description="DNA helicase DnaB-like N-terminal" evidence="4">
    <location>
        <begin position="4"/>
        <end position="108"/>
    </location>
</feature>
<dbReference type="Pfam" id="PF00772">
    <property type="entry name" value="DnaB"/>
    <property type="match status" value="2"/>
</dbReference>
<protein>
    <submittedName>
        <fullName evidence="5">DnaB-like helicase N-terminal domain-containing protein</fullName>
    </submittedName>
</protein>
<name>A0ABT5YRY6_9ACTN</name>
<evidence type="ECO:0000256" key="3">
    <source>
        <dbReference type="SAM" id="MobiDB-lite"/>
    </source>
</evidence>
<accession>A0ABT5YRY6</accession>
<dbReference type="PANTHER" id="PTHR30153:SF2">
    <property type="entry name" value="REPLICATIVE DNA HELICASE"/>
    <property type="match status" value="1"/>
</dbReference>
<keyword evidence="6" id="KW-1185">Reference proteome</keyword>
<evidence type="ECO:0000256" key="2">
    <source>
        <dbReference type="ARBA" id="ARBA00023125"/>
    </source>
</evidence>
<dbReference type="SUPFAM" id="SSF48024">
    <property type="entry name" value="N-terminal domain of DnaB helicase"/>
    <property type="match status" value="2"/>
</dbReference>
<evidence type="ECO:0000256" key="1">
    <source>
        <dbReference type="ARBA" id="ARBA00022705"/>
    </source>
</evidence>
<sequence length="388" mass="41724">MNVLIEAEQAVLGAVLLDPGQLDSLAGWLSPDHFFRPAHQAVFAAMLTLRSRGHSALTAKGEVPLAWVTDTFAEAARSIRGLTPSYAHTLVAACPRAGNAPVYGRMVLEGAIHRSVLEHATRLRQVAHTDALQGVADNTVGHVQILNNVLDDLSRRWGTDPKPLPPPNHFDHSSTAAIASSDEQAEDEQLLIGLLIDRPDGMRQVVEWLRPADFANPICGDLYRCIGALHHRSEPIDALTVQWEAQRRGLFADCTLSADQVGVICRSGGAGSPEFLGERVMASSLVRTASASAHMIQELARDESLAPGRLIGYALHALIPAHEVHERWRTAINAAPVGSAAPAANTERSTERVHAALARSQPQRPSPPPTRTPATTIPSTRPAARSHT</sequence>
<keyword evidence="2" id="KW-0238">DNA-binding</keyword>
<dbReference type="PANTHER" id="PTHR30153">
    <property type="entry name" value="REPLICATIVE DNA HELICASE DNAB"/>
    <property type="match status" value="1"/>
</dbReference>
<feature type="region of interest" description="Disordered" evidence="3">
    <location>
        <begin position="339"/>
        <end position="388"/>
    </location>
</feature>
<dbReference type="RefSeq" id="WP_275806583.1">
    <property type="nucleotide sequence ID" value="NZ_BAAANM010000005.1"/>
</dbReference>
<dbReference type="Proteomes" id="UP001220022">
    <property type="component" value="Unassembled WGS sequence"/>
</dbReference>
<evidence type="ECO:0000313" key="6">
    <source>
        <dbReference type="Proteomes" id="UP001220022"/>
    </source>
</evidence>